<dbReference type="InterPro" id="IPR005225">
    <property type="entry name" value="Small_GTP-bd"/>
</dbReference>
<keyword evidence="12" id="KW-1185">Reference proteome</keyword>
<evidence type="ECO:0000259" key="10">
    <source>
        <dbReference type="PROSITE" id="PS50097"/>
    </source>
</evidence>
<keyword evidence="6" id="KW-0342">GTP-binding</keyword>
<dbReference type="SUPFAM" id="SSF52540">
    <property type="entry name" value="P-loop containing nucleoside triphosphate hydrolases"/>
    <property type="match status" value="1"/>
</dbReference>
<dbReference type="PANTHER" id="PTHR24072">
    <property type="entry name" value="RHO FAMILY GTPASE"/>
    <property type="match status" value="1"/>
</dbReference>
<keyword evidence="3" id="KW-1003">Cell membrane</keyword>
<protein>
    <submittedName>
        <fullName evidence="11">Rab GTPase</fullName>
    </submittedName>
</protein>
<dbReference type="Proteomes" id="UP000001396">
    <property type="component" value="Unassembled WGS sequence"/>
</dbReference>
<dbReference type="GeneID" id="31365109"/>
<accession>D3BNW3</accession>
<dbReference type="GO" id="GO:0008104">
    <property type="term" value="P:intracellular protein localization"/>
    <property type="evidence" value="ECO:0007669"/>
    <property type="project" value="UniProtKB-ARBA"/>
</dbReference>
<dbReference type="SMART" id="SM00174">
    <property type="entry name" value="RHO"/>
    <property type="match status" value="1"/>
</dbReference>
<feature type="domain" description="BTB" evidence="10">
    <location>
        <begin position="217"/>
        <end position="322"/>
    </location>
</feature>
<dbReference type="NCBIfam" id="TIGR00231">
    <property type="entry name" value="small_GTP"/>
    <property type="match status" value="1"/>
</dbReference>
<dbReference type="FunCoup" id="D3BNW3">
    <property type="interactions" value="18"/>
</dbReference>
<dbReference type="CDD" id="cd00157">
    <property type="entry name" value="Rho"/>
    <property type="match status" value="1"/>
</dbReference>
<dbReference type="GO" id="GO:0007264">
    <property type="term" value="P:small GTPase-mediated signal transduction"/>
    <property type="evidence" value="ECO:0007669"/>
    <property type="project" value="InterPro"/>
</dbReference>
<dbReference type="CDD" id="cd18499">
    <property type="entry name" value="BACK_RHOBTB"/>
    <property type="match status" value="1"/>
</dbReference>
<sequence length="588" mass="66250">MQNIKVVVVGDGAVGKSCLLISYTTNAFPGEYVPTVFDNYSANIMVEGKPFNVALFDTAGQEDYDRLRPLSYPQTDVFFVCFCVISRASFENVKYKWNAELDHHCPSTPKILVGTKSDLRGSGRPEISTKEAHDLAKELGFIGYVETSALVQTNLTQLFNQAIKSAVNAPAAKKKKGEKPVPIPPAMPPAGKAPWINIVTSTYEKELKSTLEHQGFADVKFTFGNDKPIFAHRVILCSASQVFRRLFSVTLNTDHSPFAPEDIEAGRVKGIKSMTATPMKHYEDGSISNGEMIEIEVDPKFTRRIFYRYIEFIYTGLLNCVDRTDQIKETIEIADVFDCKYLASASKNLSNGSEDLNPSIGTFLNDEMGDKCKELFFGKKIFSDIQFRVEGKTIYAHKAFIYSRSAVVNAYVHATKDYAESQDATVELQDVSHDNFKAVLEYLYTAHSPIEEGDPVGIMVLANRFGLTRLITLCELYISKEIEKATTVGIFKSELDIIGLLLCAKSHNAEQLTKFCLHFISTNYQPMKKRPEFTKLDKDTQKYLEENQWPPVWYIQACGEYEDQMAKFNGKKDNCSIIYLFRYAVCYA</sequence>
<keyword evidence="4" id="KW-0488">Methylation</keyword>
<keyword evidence="9" id="KW-0636">Prenylation</keyword>
<dbReference type="Gene3D" id="3.30.710.10">
    <property type="entry name" value="Potassium Channel Kv1.1, Chain A"/>
    <property type="match status" value="2"/>
</dbReference>
<evidence type="ECO:0000256" key="9">
    <source>
        <dbReference type="ARBA" id="ARBA00023289"/>
    </source>
</evidence>
<evidence type="ECO:0000313" key="12">
    <source>
        <dbReference type="Proteomes" id="UP000001396"/>
    </source>
</evidence>
<dbReference type="Gene3D" id="3.40.50.300">
    <property type="entry name" value="P-loop containing nucleotide triphosphate hydrolases"/>
    <property type="match status" value="1"/>
</dbReference>
<dbReference type="PRINTS" id="PR00449">
    <property type="entry name" value="RASTRNSFRMNG"/>
</dbReference>
<dbReference type="FunFam" id="3.40.50.300:FF:000983">
    <property type="entry name" value="Rho family GTPase"/>
    <property type="match status" value="1"/>
</dbReference>
<dbReference type="InterPro" id="IPR000210">
    <property type="entry name" value="BTB/POZ_dom"/>
</dbReference>
<dbReference type="STRING" id="670386.D3BNW3"/>
<dbReference type="SMART" id="SM00175">
    <property type="entry name" value="RAB"/>
    <property type="match status" value="1"/>
</dbReference>
<keyword evidence="5" id="KW-0547">Nucleotide-binding</keyword>
<evidence type="ECO:0000256" key="1">
    <source>
        <dbReference type="ARBA" id="ARBA00004342"/>
    </source>
</evidence>
<comment type="subcellular location">
    <subcellularLocation>
        <location evidence="1">Cell membrane</location>
        <topology evidence="1">Lipid-anchor</topology>
        <orientation evidence="1">Cytoplasmic side</orientation>
    </subcellularLocation>
</comment>
<dbReference type="GO" id="GO:0003924">
    <property type="term" value="F:GTPase activity"/>
    <property type="evidence" value="ECO:0007669"/>
    <property type="project" value="InterPro"/>
</dbReference>
<comment type="similarity">
    <text evidence="2">Belongs to the small GTPase superfamily. Rho family.</text>
</comment>
<dbReference type="SMART" id="SM00225">
    <property type="entry name" value="BTB"/>
    <property type="match status" value="2"/>
</dbReference>
<evidence type="ECO:0000256" key="8">
    <source>
        <dbReference type="ARBA" id="ARBA00023288"/>
    </source>
</evidence>
<dbReference type="PROSITE" id="PS51419">
    <property type="entry name" value="RAB"/>
    <property type="match status" value="1"/>
</dbReference>
<dbReference type="InterPro" id="IPR027417">
    <property type="entry name" value="P-loop_NTPase"/>
</dbReference>
<dbReference type="CDD" id="cd18299">
    <property type="entry name" value="BTB1_POZ_RhoBTB"/>
    <property type="match status" value="1"/>
</dbReference>
<gene>
    <name evidence="11" type="primary">rabK1</name>
    <name evidence="11" type="ORF">PPL_09634</name>
</gene>
<dbReference type="InterPro" id="IPR011333">
    <property type="entry name" value="SKP1/BTB/POZ_sf"/>
</dbReference>
<organism evidence="11 12">
    <name type="scientific">Heterostelium pallidum (strain ATCC 26659 / Pp 5 / PN500)</name>
    <name type="common">Cellular slime mold</name>
    <name type="synonym">Polysphondylium pallidum</name>
    <dbReference type="NCBI Taxonomy" id="670386"/>
    <lineage>
        <taxon>Eukaryota</taxon>
        <taxon>Amoebozoa</taxon>
        <taxon>Evosea</taxon>
        <taxon>Eumycetozoa</taxon>
        <taxon>Dictyostelia</taxon>
        <taxon>Acytosteliales</taxon>
        <taxon>Acytosteliaceae</taxon>
        <taxon>Heterostelium</taxon>
    </lineage>
</organism>
<keyword evidence="7" id="KW-0472">Membrane</keyword>
<evidence type="ECO:0000256" key="7">
    <source>
        <dbReference type="ARBA" id="ARBA00023136"/>
    </source>
</evidence>
<dbReference type="InParanoid" id="D3BNW3"/>
<evidence type="ECO:0000313" key="11">
    <source>
        <dbReference type="EMBL" id="EFA76882.1"/>
    </source>
</evidence>
<dbReference type="RefSeq" id="XP_020429014.1">
    <property type="nucleotide sequence ID" value="XM_020580427.1"/>
</dbReference>
<dbReference type="Pfam" id="PF00651">
    <property type="entry name" value="BTB"/>
    <property type="match status" value="2"/>
</dbReference>
<dbReference type="Pfam" id="PF00071">
    <property type="entry name" value="Ras"/>
    <property type="match status" value="1"/>
</dbReference>
<dbReference type="EMBL" id="ADBJ01000044">
    <property type="protein sequence ID" value="EFA76882.1"/>
    <property type="molecule type" value="Genomic_DNA"/>
</dbReference>
<evidence type="ECO:0000256" key="6">
    <source>
        <dbReference type="ARBA" id="ARBA00023134"/>
    </source>
</evidence>
<evidence type="ECO:0000256" key="4">
    <source>
        <dbReference type="ARBA" id="ARBA00022481"/>
    </source>
</evidence>
<dbReference type="Gene3D" id="1.25.40.420">
    <property type="match status" value="1"/>
</dbReference>
<dbReference type="FunFam" id="3.30.710.10:FF:000202">
    <property type="entry name" value="Predicted protein"/>
    <property type="match status" value="1"/>
</dbReference>
<evidence type="ECO:0000256" key="2">
    <source>
        <dbReference type="ARBA" id="ARBA00010142"/>
    </source>
</evidence>
<comment type="caution">
    <text evidence="11">The sequence shown here is derived from an EMBL/GenBank/DDBJ whole genome shotgun (WGS) entry which is preliminary data.</text>
</comment>
<dbReference type="AlphaFoldDB" id="D3BNW3"/>
<dbReference type="SMART" id="SM00173">
    <property type="entry name" value="RAS"/>
    <property type="match status" value="1"/>
</dbReference>
<dbReference type="InterPro" id="IPR003578">
    <property type="entry name" value="Small_GTPase_Rho"/>
</dbReference>
<dbReference type="PROSITE" id="PS50097">
    <property type="entry name" value="BTB"/>
    <property type="match status" value="2"/>
</dbReference>
<dbReference type="InterPro" id="IPR001806">
    <property type="entry name" value="Small_GTPase"/>
</dbReference>
<dbReference type="SUPFAM" id="SSF54695">
    <property type="entry name" value="POZ domain"/>
    <property type="match status" value="2"/>
</dbReference>
<dbReference type="PROSITE" id="PS51421">
    <property type="entry name" value="RAS"/>
    <property type="match status" value="1"/>
</dbReference>
<dbReference type="PROSITE" id="PS51420">
    <property type="entry name" value="RHO"/>
    <property type="match status" value="1"/>
</dbReference>
<evidence type="ECO:0000256" key="5">
    <source>
        <dbReference type="ARBA" id="ARBA00022741"/>
    </source>
</evidence>
<dbReference type="OMA" id="TIDKDCN"/>
<dbReference type="GO" id="GO:0005886">
    <property type="term" value="C:plasma membrane"/>
    <property type="evidence" value="ECO:0007669"/>
    <property type="project" value="UniProtKB-SubCell"/>
</dbReference>
<name>D3BNW3_HETP5</name>
<evidence type="ECO:0000256" key="3">
    <source>
        <dbReference type="ARBA" id="ARBA00022475"/>
    </source>
</evidence>
<feature type="domain" description="BTB" evidence="10">
    <location>
        <begin position="383"/>
        <end position="452"/>
    </location>
</feature>
<reference evidence="11 12" key="1">
    <citation type="journal article" date="2011" name="Genome Res.">
        <title>Phylogeny-wide analysis of social amoeba genomes highlights ancient origins for complex intercellular communication.</title>
        <authorList>
            <person name="Heidel A.J."/>
            <person name="Lawal H.M."/>
            <person name="Felder M."/>
            <person name="Schilde C."/>
            <person name="Helps N.R."/>
            <person name="Tunggal B."/>
            <person name="Rivero F."/>
            <person name="John U."/>
            <person name="Schleicher M."/>
            <person name="Eichinger L."/>
            <person name="Platzer M."/>
            <person name="Noegel A.A."/>
            <person name="Schaap P."/>
            <person name="Gloeckner G."/>
        </authorList>
    </citation>
    <scope>NUCLEOTIDE SEQUENCE [LARGE SCALE GENOMIC DNA]</scope>
    <source>
        <strain evidence="12">ATCC 26659 / Pp 5 / PN500</strain>
    </source>
</reference>
<dbReference type="GO" id="GO:0005525">
    <property type="term" value="F:GTP binding"/>
    <property type="evidence" value="ECO:0007669"/>
    <property type="project" value="UniProtKB-KW"/>
</dbReference>
<dbReference type="GO" id="GO:0000281">
    <property type="term" value="P:mitotic cytokinesis"/>
    <property type="evidence" value="ECO:0007669"/>
    <property type="project" value="UniProtKB-ARBA"/>
</dbReference>
<keyword evidence="8" id="KW-0449">Lipoprotein</keyword>
<proteinExistence type="inferred from homology"/>